<organism evidence="1 2">
    <name type="scientific">Lymnaea stagnalis</name>
    <name type="common">Great pond snail</name>
    <name type="synonym">Helix stagnalis</name>
    <dbReference type="NCBI Taxonomy" id="6523"/>
    <lineage>
        <taxon>Eukaryota</taxon>
        <taxon>Metazoa</taxon>
        <taxon>Spiralia</taxon>
        <taxon>Lophotrochozoa</taxon>
        <taxon>Mollusca</taxon>
        <taxon>Gastropoda</taxon>
        <taxon>Heterobranchia</taxon>
        <taxon>Euthyneura</taxon>
        <taxon>Panpulmonata</taxon>
        <taxon>Hygrophila</taxon>
        <taxon>Lymnaeoidea</taxon>
        <taxon>Lymnaeidae</taxon>
        <taxon>Lymnaea</taxon>
    </lineage>
</organism>
<evidence type="ECO:0000313" key="2">
    <source>
        <dbReference type="Proteomes" id="UP001497497"/>
    </source>
</evidence>
<proteinExistence type="predicted"/>
<sequence length="184" mass="21017">MISTSSCFCLTGGRTSSCFCLTGGRTSGQYLENLLFVSVFLNYIRVDNVVTTEWFICCQACLGVSFWDFLVGLSRKVLVHCPGLSYYAVQDCPAIFNMKFGHPCTIKSKLLIFFFFLNVDRNISMGKKYVKYCKDYFLNLYLREIIHSSSYSTLITLSFLSKKHLQCLSIYPESCTFYHINGSL</sequence>
<dbReference type="Proteomes" id="UP001497497">
    <property type="component" value="Unassembled WGS sequence"/>
</dbReference>
<dbReference type="EMBL" id="CAXITT010000881">
    <property type="protein sequence ID" value="CAL1546931.1"/>
    <property type="molecule type" value="Genomic_DNA"/>
</dbReference>
<reference evidence="1 2" key="1">
    <citation type="submission" date="2024-04" db="EMBL/GenBank/DDBJ databases">
        <authorList>
            <consortium name="Genoscope - CEA"/>
            <person name="William W."/>
        </authorList>
    </citation>
    <scope>NUCLEOTIDE SEQUENCE [LARGE SCALE GENOMIC DNA]</scope>
</reference>
<evidence type="ECO:0000313" key="1">
    <source>
        <dbReference type="EMBL" id="CAL1546931.1"/>
    </source>
</evidence>
<comment type="caution">
    <text evidence="1">The sequence shown here is derived from an EMBL/GenBank/DDBJ whole genome shotgun (WGS) entry which is preliminary data.</text>
</comment>
<gene>
    <name evidence="1" type="ORF">GSLYS_00020308001</name>
</gene>
<protein>
    <submittedName>
        <fullName evidence="1">Uncharacterized protein</fullName>
    </submittedName>
</protein>
<name>A0AAV2IIU6_LYMST</name>
<keyword evidence="2" id="KW-1185">Reference proteome</keyword>
<dbReference type="AlphaFoldDB" id="A0AAV2IIU6"/>
<accession>A0AAV2IIU6</accession>